<dbReference type="InterPro" id="IPR000756">
    <property type="entry name" value="Diacylglycerol_kin_accessory"/>
</dbReference>
<feature type="domain" description="DAGKc" evidence="16">
    <location>
        <begin position="606"/>
        <end position="740"/>
    </location>
</feature>
<evidence type="ECO:0000256" key="4">
    <source>
        <dbReference type="ARBA" id="ARBA00022723"/>
    </source>
</evidence>
<dbReference type="InterPro" id="IPR029477">
    <property type="entry name" value="DAG_kinase_typeI_N"/>
</dbReference>
<evidence type="ECO:0000256" key="2">
    <source>
        <dbReference type="ARBA" id="ARBA00009280"/>
    </source>
</evidence>
<reference evidence="18 19" key="1">
    <citation type="submission" date="2015-12" db="EMBL/GenBank/DDBJ databases">
        <title>The genome of Folsomia candida.</title>
        <authorList>
            <person name="Faddeeva A."/>
            <person name="Derks M.F."/>
            <person name="Anvar Y."/>
            <person name="Smit S."/>
            <person name="Van Straalen N."/>
            <person name="Roelofs D."/>
        </authorList>
    </citation>
    <scope>NUCLEOTIDE SEQUENCE [LARGE SCALE GENOMIC DNA]</scope>
    <source>
        <strain evidence="18 19">VU population</strain>
        <tissue evidence="18">Whole body</tissue>
    </source>
</reference>
<dbReference type="PROSITE" id="PS00479">
    <property type="entry name" value="ZF_DAG_PE_1"/>
    <property type="match status" value="1"/>
</dbReference>
<protein>
    <recommendedName>
        <fullName evidence="12">Diacylglycerol kinase</fullName>
        <shortName evidence="12">DAG kinase</shortName>
        <ecNumber evidence="12">2.7.1.107</ecNumber>
    </recommendedName>
</protein>
<dbReference type="SMART" id="SM00045">
    <property type="entry name" value="DAGKa"/>
    <property type="match status" value="1"/>
</dbReference>
<keyword evidence="5" id="KW-0677">Repeat</keyword>
<dbReference type="PROSITE" id="PS50081">
    <property type="entry name" value="ZF_DAG_PE_2"/>
    <property type="match status" value="2"/>
</dbReference>
<dbReference type="GO" id="GO:0005524">
    <property type="term" value="F:ATP binding"/>
    <property type="evidence" value="ECO:0007669"/>
    <property type="project" value="UniProtKB-KW"/>
</dbReference>
<dbReference type="PANTHER" id="PTHR11255">
    <property type="entry name" value="DIACYLGLYCEROL KINASE"/>
    <property type="match status" value="1"/>
</dbReference>
<dbReference type="InterPro" id="IPR011992">
    <property type="entry name" value="EF-hand-dom_pair"/>
</dbReference>
<organism evidence="18 19">
    <name type="scientific">Folsomia candida</name>
    <name type="common">Springtail</name>
    <dbReference type="NCBI Taxonomy" id="158441"/>
    <lineage>
        <taxon>Eukaryota</taxon>
        <taxon>Metazoa</taxon>
        <taxon>Ecdysozoa</taxon>
        <taxon>Arthropoda</taxon>
        <taxon>Hexapoda</taxon>
        <taxon>Collembola</taxon>
        <taxon>Entomobryomorpha</taxon>
        <taxon>Isotomoidea</taxon>
        <taxon>Isotomidae</taxon>
        <taxon>Proisotominae</taxon>
        <taxon>Folsomia</taxon>
    </lineage>
</organism>
<evidence type="ECO:0000256" key="12">
    <source>
        <dbReference type="RuleBase" id="RU361128"/>
    </source>
</evidence>
<keyword evidence="19" id="KW-1185">Reference proteome</keyword>
<dbReference type="GO" id="GO:0007200">
    <property type="term" value="P:phospholipase C-activating G protein-coupled receptor signaling pathway"/>
    <property type="evidence" value="ECO:0007669"/>
    <property type="project" value="InterPro"/>
</dbReference>
<evidence type="ECO:0000256" key="6">
    <source>
        <dbReference type="ARBA" id="ARBA00022741"/>
    </source>
</evidence>
<keyword evidence="9" id="KW-0862">Zinc</keyword>
<dbReference type="EC" id="2.7.1.107" evidence="12"/>
<dbReference type="GO" id="GO:0005886">
    <property type="term" value="C:plasma membrane"/>
    <property type="evidence" value="ECO:0007669"/>
    <property type="project" value="TreeGrafter"/>
</dbReference>
<dbReference type="Gene3D" id="1.10.238.110">
    <property type="entry name" value="Diacylglycerol kinase alpha"/>
    <property type="match status" value="2"/>
</dbReference>
<dbReference type="InterPro" id="IPR002219">
    <property type="entry name" value="PKC_DAG/PE"/>
</dbReference>
<evidence type="ECO:0000256" key="5">
    <source>
        <dbReference type="ARBA" id="ARBA00022737"/>
    </source>
</evidence>
<keyword evidence="3 12" id="KW-0808">Transferase</keyword>
<dbReference type="InterPro" id="IPR018247">
    <property type="entry name" value="EF_Hand_1_Ca_BS"/>
</dbReference>
<evidence type="ECO:0000256" key="3">
    <source>
        <dbReference type="ARBA" id="ARBA00022679"/>
    </source>
</evidence>
<dbReference type="Pfam" id="PF00130">
    <property type="entry name" value="C1_1"/>
    <property type="match status" value="1"/>
</dbReference>
<keyword evidence="11 12" id="KW-0067">ATP-binding</keyword>
<evidence type="ECO:0000256" key="7">
    <source>
        <dbReference type="ARBA" id="ARBA00022771"/>
    </source>
</evidence>
<dbReference type="SUPFAM" id="SSF111331">
    <property type="entry name" value="NAD kinase/diacylglycerol kinase-like"/>
    <property type="match status" value="1"/>
</dbReference>
<dbReference type="Proteomes" id="UP000198287">
    <property type="component" value="Unassembled WGS sequence"/>
</dbReference>
<dbReference type="InterPro" id="IPR001206">
    <property type="entry name" value="Diacylglycerol_kinase_cat_dom"/>
</dbReference>
<proteinExistence type="inferred from homology"/>
<dbReference type="AlphaFoldDB" id="A0A226E633"/>
<dbReference type="GO" id="GO:0008270">
    <property type="term" value="F:zinc ion binding"/>
    <property type="evidence" value="ECO:0007669"/>
    <property type="project" value="UniProtKB-KW"/>
</dbReference>
<keyword evidence="4" id="KW-0479">Metal-binding</keyword>
<dbReference type="EMBL" id="LNIX01000006">
    <property type="protein sequence ID" value="OXA52889.1"/>
    <property type="molecule type" value="Genomic_DNA"/>
</dbReference>
<dbReference type="CDD" id="cd00051">
    <property type="entry name" value="EFh"/>
    <property type="match status" value="1"/>
</dbReference>
<dbReference type="OrthoDB" id="242257at2759"/>
<keyword evidence="7" id="KW-0863">Zinc-finger</keyword>
<name>A0A226E633_FOLCA</name>
<dbReference type="PROSITE" id="PS00018">
    <property type="entry name" value="EF_HAND_1"/>
    <property type="match status" value="2"/>
</dbReference>
<evidence type="ECO:0000259" key="17">
    <source>
        <dbReference type="PROSITE" id="PS50222"/>
    </source>
</evidence>
<evidence type="ECO:0000256" key="14">
    <source>
        <dbReference type="SAM" id="Phobius"/>
    </source>
</evidence>
<evidence type="ECO:0000256" key="9">
    <source>
        <dbReference type="ARBA" id="ARBA00022833"/>
    </source>
</evidence>
<keyword evidence="14" id="KW-0472">Membrane</keyword>
<keyword evidence="8 12" id="KW-0418">Kinase</keyword>
<evidence type="ECO:0000313" key="18">
    <source>
        <dbReference type="EMBL" id="OXA52889.1"/>
    </source>
</evidence>
<comment type="caution">
    <text evidence="18">The sequence shown here is derived from an EMBL/GenBank/DDBJ whole genome shotgun (WGS) entry which is preliminary data.</text>
</comment>
<feature type="region of interest" description="Disordered" evidence="13">
    <location>
        <begin position="274"/>
        <end position="293"/>
    </location>
</feature>
<evidence type="ECO:0000256" key="8">
    <source>
        <dbReference type="ARBA" id="ARBA00022777"/>
    </source>
</evidence>
<evidence type="ECO:0000256" key="13">
    <source>
        <dbReference type="SAM" id="MobiDB-lite"/>
    </source>
</evidence>
<keyword evidence="6 12" id="KW-0547">Nucleotide-binding</keyword>
<dbReference type="Gene3D" id="1.10.238.10">
    <property type="entry name" value="EF-hand"/>
    <property type="match status" value="1"/>
</dbReference>
<dbReference type="PROSITE" id="PS50222">
    <property type="entry name" value="EF_HAND_2"/>
    <property type="match status" value="1"/>
</dbReference>
<comment type="catalytic activity">
    <reaction evidence="1 12">
        <text>a 1,2-diacyl-sn-glycerol + ATP = a 1,2-diacyl-sn-glycero-3-phosphate + ADP + H(+)</text>
        <dbReference type="Rhea" id="RHEA:10272"/>
        <dbReference type="ChEBI" id="CHEBI:15378"/>
        <dbReference type="ChEBI" id="CHEBI:17815"/>
        <dbReference type="ChEBI" id="CHEBI:30616"/>
        <dbReference type="ChEBI" id="CHEBI:58608"/>
        <dbReference type="ChEBI" id="CHEBI:456216"/>
        <dbReference type="EC" id="2.7.1.107"/>
    </reaction>
</comment>
<dbReference type="Pfam" id="PF00781">
    <property type="entry name" value="DAGK_cat"/>
    <property type="match status" value="1"/>
</dbReference>
<keyword evidence="14" id="KW-0812">Transmembrane</keyword>
<dbReference type="PANTHER" id="PTHR11255:SF48">
    <property type="entry name" value="DIACYLGLYCEROL KINASE 1"/>
    <property type="match status" value="1"/>
</dbReference>
<comment type="similarity">
    <text evidence="2 12">Belongs to the eukaryotic diacylglycerol kinase family.</text>
</comment>
<dbReference type="CDD" id="cd20851">
    <property type="entry name" value="C1_DGK_typeI_like_rpt2"/>
    <property type="match status" value="1"/>
</dbReference>
<evidence type="ECO:0000256" key="1">
    <source>
        <dbReference type="ARBA" id="ARBA00001383"/>
    </source>
</evidence>
<dbReference type="InterPro" id="IPR046349">
    <property type="entry name" value="C1-like_sf"/>
</dbReference>
<dbReference type="SUPFAM" id="SSF47473">
    <property type="entry name" value="EF-hand"/>
    <property type="match status" value="2"/>
</dbReference>
<keyword evidence="10" id="KW-0106">Calcium</keyword>
<dbReference type="SMART" id="SM00054">
    <property type="entry name" value="EFh"/>
    <property type="match status" value="2"/>
</dbReference>
<dbReference type="SMART" id="SM00046">
    <property type="entry name" value="DAGKc"/>
    <property type="match status" value="1"/>
</dbReference>
<dbReference type="SMART" id="SM00109">
    <property type="entry name" value="C1"/>
    <property type="match status" value="2"/>
</dbReference>
<evidence type="ECO:0000259" key="16">
    <source>
        <dbReference type="PROSITE" id="PS50146"/>
    </source>
</evidence>
<dbReference type="InterPro" id="IPR002048">
    <property type="entry name" value="EF_hand_dom"/>
</dbReference>
<dbReference type="Gene3D" id="3.40.50.10330">
    <property type="entry name" value="Probable inorganic polyphosphate/atp-NAD kinase, domain 1"/>
    <property type="match status" value="1"/>
</dbReference>
<dbReference type="OMA" id="MMATEME"/>
<sequence>MDSKPLNLFEMMSPNPPIAGTPITSHPNLRPNPGSDTPSRINHPEYPQPDQQQKPNPPTDPTTVDPSLPPPPQTSTVVESFNELKKFHWDKLSPEEFQQLHDLASYCNNNIRSVIAELCEDGILPDCQADEQIGYSGFKLLMDTYLEVDTPDELCRHLFLSFIKRPKKSSSTTPTDAAIPQNGCSNPPPAEGGTTLIQEMAVSSTTTAAAAITPLSAGSLTNLVTTNSVQLNDSATVEKRHNLLVDRLNELPEKYHHRRDSQLHLDLEMMESSPIKSGADADTPGEDESGALTPIDIDTATIPIKDVICYLSLMEGARPEDKLEFMFHLYDADGNGVLDTQEMVAIVNQMMKVADYLGWDVTELRPILTDLMVEIDYDSNGYVTLVEWKRGGLTNIPLLVLLGLDQNVKEDGNHLWDLKHFNRPIYCNLCLEMLASGGVGKKGLCCVPHERCVQKAPTNCITTYVKSKKEQVSPTSMASEVMTHHWTPGNCAGKCSKCKKPMRIFNGAAGQHCRWCQMTVHDECKSLVKLECSLGELKCHIVPPTAIYPVVLDRQRSFTREGRSISGLSRGSDNGGESSSSQAGGSGDPPAPSGDGPLSFQITPPEGTRPLLVFINPKSGGQQGPRLFRKFQYLLNPRQVYDISCGGPSKALQMFKDVNNLRVLCCGGDGTVGWLLDSMDKIKYQTQPPVGVLPLGTGNDLARCLKWGGGYEGESLKKVLKKIERSNSVMMDRWEISLSDVAPTETEPQGDPMPYNIINNYFSVGVDAAICVKFHLEREKNPHKFNSRMRNKMWYFEASIFVIFFVPWSLKGRMFTVFIFFPTVRDD</sequence>
<feature type="domain" description="Phorbol-ester/DAG-type" evidence="15">
    <location>
        <begin position="483"/>
        <end position="532"/>
    </location>
</feature>
<dbReference type="FunFam" id="1.10.238.10:FF:000017">
    <property type="entry name" value="Diacylglycerol kinase"/>
    <property type="match status" value="1"/>
</dbReference>
<keyword evidence="14" id="KW-1133">Transmembrane helix</keyword>
<feature type="domain" description="Phorbol-ester/DAG-type" evidence="15">
    <location>
        <begin position="413"/>
        <end position="460"/>
    </location>
</feature>
<evidence type="ECO:0000256" key="11">
    <source>
        <dbReference type="ARBA" id="ARBA00022840"/>
    </source>
</evidence>
<accession>A0A226E633</accession>
<dbReference type="InterPro" id="IPR038199">
    <property type="entry name" value="DGK_typeI_N_sf"/>
</dbReference>
<dbReference type="STRING" id="158441.A0A226E633"/>
<dbReference type="InterPro" id="IPR037607">
    <property type="entry name" value="DGK"/>
</dbReference>
<feature type="region of interest" description="Disordered" evidence="13">
    <location>
        <begin position="562"/>
        <end position="602"/>
    </location>
</feature>
<dbReference type="GO" id="GO:0005509">
    <property type="term" value="F:calcium ion binding"/>
    <property type="evidence" value="ECO:0007669"/>
    <property type="project" value="InterPro"/>
</dbReference>
<dbReference type="Gene3D" id="3.30.60.20">
    <property type="match status" value="2"/>
</dbReference>
<dbReference type="FunFam" id="3.40.50.10330:FF:000003">
    <property type="entry name" value="Diacylglycerol kinase"/>
    <property type="match status" value="1"/>
</dbReference>
<dbReference type="Pfam" id="PF14513">
    <property type="entry name" value="DAG_kinase_N"/>
    <property type="match status" value="1"/>
</dbReference>
<feature type="domain" description="EF-hand" evidence="17">
    <location>
        <begin position="318"/>
        <end position="353"/>
    </location>
</feature>
<dbReference type="GO" id="GO:0004143">
    <property type="term" value="F:ATP-dependent diacylglycerol kinase activity"/>
    <property type="evidence" value="ECO:0007669"/>
    <property type="project" value="UniProtKB-EC"/>
</dbReference>
<dbReference type="PROSITE" id="PS50146">
    <property type="entry name" value="DAGK"/>
    <property type="match status" value="1"/>
</dbReference>
<feature type="transmembrane region" description="Helical" evidence="14">
    <location>
        <begin position="793"/>
        <end position="810"/>
    </location>
</feature>
<evidence type="ECO:0000259" key="15">
    <source>
        <dbReference type="PROSITE" id="PS50081"/>
    </source>
</evidence>
<evidence type="ECO:0000256" key="10">
    <source>
        <dbReference type="ARBA" id="ARBA00022837"/>
    </source>
</evidence>
<dbReference type="InterPro" id="IPR017438">
    <property type="entry name" value="ATP-NAD_kinase_N"/>
</dbReference>
<feature type="region of interest" description="Disordered" evidence="13">
    <location>
        <begin position="167"/>
        <end position="191"/>
    </location>
</feature>
<feature type="region of interest" description="Disordered" evidence="13">
    <location>
        <begin position="1"/>
        <end position="76"/>
    </location>
</feature>
<gene>
    <name evidence="18" type="ORF">Fcan01_12735</name>
</gene>
<dbReference type="SUPFAM" id="SSF57889">
    <property type="entry name" value="Cysteine-rich domain"/>
    <property type="match status" value="2"/>
</dbReference>
<evidence type="ECO:0000313" key="19">
    <source>
        <dbReference type="Proteomes" id="UP000198287"/>
    </source>
</evidence>
<dbReference type="Pfam" id="PF00609">
    <property type="entry name" value="DAGK_acc"/>
    <property type="match status" value="1"/>
</dbReference>
<dbReference type="InterPro" id="IPR016064">
    <property type="entry name" value="NAD/diacylglycerol_kinase_sf"/>
</dbReference>